<evidence type="ECO:0000313" key="2">
    <source>
        <dbReference type="Proteomes" id="UP000198756"/>
    </source>
</evidence>
<dbReference type="RefSeq" id="WP_139183597.1">
    <property type="nucleotide sequence ID" value="NZ_FMXE01000010.1"/>
</dbReference>
<dbReference type="OrthoDB" id="9812921at2"/>
<accession>A0A1G5XI72</accession>
<name>A0A1G5XI72_9BACT</name>
<dbReference type="AlphaFoldDB" id="A0A1G5XI72"/>
<proteinExistence type="predicted"/>
<sequence>MAAIWPNWPFTLLLLFLFLFVSHPIFSQSFNMEQVGKFSFPSELVSSPTEEAIAWAMNEQGKRNGYWAKAPPLA</sequence>
<gene>
    <name evidence="1" type="ORF">SAMN03080617_01743</name>
</gene>
<dbReference type="EMBL" id="FMXE01000010">
    <property type="protein sequence ID" value="SDA69255.1"/>
    <property type="molecule type" value="Genomic_DNA"/>
</dbReference>
<dbReference type="Proteomes" id="UP000198756">
    <property type="component" value="Unassembled WGS sequence"/>
</dbReference>
<reference evidence="2" key="1">
    <citation type="submission" date="2016-10" db="EMBL/GenBank/DDBJ databases">
        <authorList>
            <person name="Varghese N."/>
            <person name="Submissions S."/>
        </authorList>
    </citation>
    <scope>NUCLEOTIDE SEQUENCE [LARGE SCALE GENOMIC DNA]</scope>
    <source>
        <strain evidence="2">DSM 22703</strain>
    </source>
</reference>
<protein>
    <submittedName>
        <fullName evidence="1">Uncharacterized protein</fullName>
    </submittedName>
</protein>
<organism evidence="1 2">
    <name type="scientific">Algoriphagus alkaliphilus</name>
    <dbReference type="NCBI Taxonomy" id="279824"/>
    <lineage>
        <taxon>Bacteria</taxon>
        <taxon>Pseudomonadati</taxon>
        <taxon>Bacteroidota</taxon>
        <taxon>Cytophagia</taxon>
        <taxon>Cytophagales</taxon>
        <taxon>Cyclobacteriaceae</taxon>
        <taxon>Algoriphagus</taxon>
    </lineage>
</organism>
<keyword evidence="2" id="KW-1185">Reference proteome</keyword>
<evidence type="ECO:0000313" key="1">
    <source>
        <dbReference type="EMBL" id="SDA69255.1"/>
    </source>
</evidence>